<reference evidence="1" key="1">
    <citation type="submission" date="2020-08" db="EMBL/GenBank/DDBJ databases">
        <title>Multicomponent nature underlies the extraordinary mechanical properties of spider dragline silk.</title>
        <authorList>
            <person name="Kono N."/>
            <person name="Nakamura H."/>
            <person name="Mori M."/>
            <person name="Yoshida Y."/>
            <person name="Ohtoshi R."/>
            <person name="Malay A.D."/>
            <person name="Moran D.A.P."/>
            <person name="Tomita M."/>
            <person name="Numata K."/>
            <person name="Arakawa K."/>
        </authorList>
    </citation>
    <scope>NUCLEOTIDE SEQUENCE</scope>
</reference>
<gene>
    <name evidence="1" type="ORF">TNIN_139581</name>
</gene>
<organism evidence="1 2">
    <name type="scientific">Trichonephila inaurata madagascariensis</name>
    <dbReference type="NCBI Taxonomy" id="2747483"/>
    <lineage>
        <taxon>Eukaryota</taxon>
        <taxon>Metazoa</taxon>
        <taxon>Ecdysozoa</taxon>
        <taxon>Arthropoda</taxon>
        <taxon>Chelicerata</taxon>
        <taxon>Arachnida</taxon>
        <taxon>Araneae</taxon>
        <taxon>Araneomorphae</taxon>
        <taxon>Entelegynae</taxon>
        <taxon>Araneoidea</taxon>
        <taxon>Nephilidae</taxon>
        <taxon>Trichonephila</taxon>
        <taxon>Trichonephila inaurata</taxon>
    </lineage>
</organism>
<dbReference type="OrthoDB" id="10521779at2759"/>
<proteinExistence type="predicted"/>
<accession>A0A8X7C1C4</accession>
<dbReference type="Proteomes" id="UP000886998">
    <property type="component" value="Unassembled WGS sequence"/>
</dbReference>
<evidence type="ECO:0000313" key="2">
    <source>
        <dbReference type="Proteomes" id="UP000886998"/>
    </source>
</evidence>
<comment type="caution">
    <text evidence="1">The sequence shown here is derived from an EMBL/GenBank/DDBJ whole genome shotgun (WGS) entry which is preliminary data.</text>
</comment>
<evidence type="ECO:0000313" key="1">
    <source>
        <dbReference type="EMBL" id="GFY53116.1"/>
    </source>
</evidence>
<dbReference type="AlphaFoldDB" id="A0A8X7C1C4"/>
<keyword evidence="2" id="KW-1185">Reference proteome</keyword>
<dbReference type="EMBL" id="BMAV01009100">
    <property type="protein sequence ID" value="GFY53116.1"/>
    <property type="molecule type" value="Genomic_DNA"/>
</dbReference>
<protein>
    <submittedName>
        <fullName evidence="1">Uncharacterized protein</fullName>
    </submittedName>
</protein>
<name>A0A8X7C1C4_9ARAC</name>
<sequence length="99" mass="11145">MKRDDQNNGSTLACGRVIALASPVTRHSPTVMELIVSPPFYYPESLKDGWVKSPHNPSKASEGTFSNPRRLGNVRRQLEISLFLSSCSFKKDLPSRKRR</sequence>